<proteinExistence type="predicted"/>
<protein>
    <submittedName>
        <fullName evidence="1">Uncharacterized protein</fullName>
    </submittedName>
</protein>
<reference evidence="1 2" key="1">
    <citation type="submission" date="2019-04" db="EMBL/GenBank/DDBJ databases">
        <title>High contiguity whole genome sequence and gene annotation resource for two Venturia nashicola isolates.</title>
        <authorList>
            <person name="Prokchorchik M."/>
            <person name="Won K."/>
            <person name="Lee Y."/>
            <person name="Choi E.D."/>
            <person name="Segonzac C."/>
            <person name="Sohn K.H."/>
        </authorList>
    </citation>
    <scope>NUCLEOTIDE SEQUENCE [LARGE SCALE GENOMIC DNA]</scope>
    <source>
        <strain evidence="1 2">PRI2</strain>
    </source>
</reference>
<keyword evidence="2" id="KW-1185">Reference proteome</keyword>
<organism evidence="1 2">
    <name type="scientific">Venturia nashicola</name>
    <dbReference type="NCBI Taxonomy" id="86259"/>
    <lineage>
        <taxon>Eukaryota</taxon>
        <taxon>Fungi</taxon>
        <taxon>Dikarya</taxon>
        <taxon>Ascomycota</taxon>
        <taxon>Pezizomycotina</taxon>
        <taxon>Dothideomycetes</taxon>
        <taxon>Pleosporomycetidae</taxon>
        <taxon>Venturiales</taxon>
        <taxon>Venturiaceae</taxon>
        <taxon>Venturia</taxon>
    </lineage>
</organism>
<dbReference type="Proteomes" id="UP000298493">
    <property type="component" value="Unassembled WGS sequence"/>
</dbReference>
<gene>
    <name evidence="1" type="ORF">E6O75_ATG02735</name>
</gene>
<comment type="caution">
    <text evidence="1">The sequence shown here is derived from an EMBL/GenBank/DDBJ whole genome shotgun (WGS) entry which is preliminary data.</text>
</comment>
<dbReference type="EMBL" id="SNSC02000005">
    <property type="protein sequence ID" value="TID24370.1"/>
    <property type="molecule type" value="Genomic_DNA"/>
</dbReference>
<sequence>MFDGFGSVHGAIQAIVGDGLDAVCHTGWTGWTGCCVPYWMYWMYWMPLDVLAGTGCTGCHWMYWED</sequence>
<evidence type="ECO:0000313" key="2">
    <source>
        <dbReference type="Proteomes" id="UP000298493"/>
    </source>
</evidence>
<dbReference type="AlphaFoldDB" id="A0A4Z1PLK9"/>
<name>A0A4Z1PLK9_9PEZI</name>
<accession>A0A4Z1PLK9</accession>
<evidence type="ECO:0000313" key="1">
    <source>
        <dbReference type="EMBL" id="TID24370.1"/>
    </source>
</evidence>